<keyword evidence="2" id="KW-0378">Hydrolase</keyword>
<dbReference type="Proteomes" id="UP000516093">
    <property type="component" value="Chromosome"/>
</dbReference>
<organism evidence="3 4">
    <name type="scientific">Hymenobacter qilianensis</name>
    <dbReference type="NCBI Taxonomy" id="1385715"/>
    <lineage>
        <taxon>Bacteria</taxon>
        <taxon>Pseudomonadati</taxon>
        <taxon>Bacteroidota</taxon>
        <taxon>Cytophagia</taxon>
        <taxon>Cytophagales</taxon>
        <taxon>Hymenobacteraceae</taxon>
        <taxon>Hymenobacter</taxon>
    </lineage>
</organism>
<dbReference type="Gene3D" id="3.40.50.1000">
    <property type="entry name" value="HAD superfamily/HAD-like"/>
    <property type="match status" value="1"/>
</dbReference>
<gene>
    <name evidence="3" type="ORF">H9L05_06295</name>
</gene>
<proteinExistence type="inferred from homology"/>
<dbReference type="SUPFAM" id="SSF56784">
    <property type="entry name" value="HAD-like"/>
    <property type="match status" value="1"/>
</dbReference>
<keyword evidence="4" id="KW-1185">Reference proteome</keyword>
<sequence>MQQPRSTSTSNSKVILFDVNETLLDMSKLKNALIKAFNNKAAFQQWFGLLLQYSLVDTVTNHYHDFRTIGDAALDMTAAMLQERTLKSAEKHKLLALMTELPAHKDVPDGLKMLAKAGYSLVALTNSTRSVLDEQLRYADIIHYFEQGLSVDDQRRYKPQLDVYHTAARQAGAEPASAILVAAHGWDIAGALHAGLAAGFIARKGQTLYPLAPSPTYQGKTLPEVAKQIIDKKAPQRP</sequence>
<dbReference type="PRINTS" id="PR00413">
    <property type="entry name" value="HADHALOGNASE"/>
</dbReference>
<reference evidence="3 4" key="1">
    <citation type="submission" date="2020-08" db="EMBL/GenBank/DDBJ databases">
        <title>Genome sequence of Hymenobacter qilianensis JCM 19763T.</title>
        <authorList>
            <person name="Hyun D.-W."/>
            <person name="Bae J.-W."/>
        </authorList>
    </citation>
    <scope>NUCLEOTIDE SEQUENCE [LARGE SCALE GENOMIC DNA]</scope>
    <source>
        <strain evidence="3 4">JCM 19763</strain>
    </source>
</reference>
<protein>
    <submittedName>
        <fullName evidence="3">Haloacid dehalogenase type II</fullName>
    </submittedName>
</protein>
<dbReference type="RefSeq" id="WP_187733457.1">
    <property type="nucleotide sequence ID" value="NZ_BMFN01000001.1"/>
</dbReference>
<dbReference type="InterPro" id="IPR006328">
    <property type="entry name" value="2-HAD"/>
</dbReference>
<dbReference type="InterPro" id="IPR006439">
    <property type="entry name" value="HAD-SF_hydro_IA"/>
</dbReference>
<accession>A0A7H0GY71</accession>
<dbReference type="SFLD" id="SFLDS00003">
    <property type="entry name" value="Haloacid_Dehalogenase"/>
    <property type="match status" value="1"/>
</dbReference>
<dbReference type="EMBL" id="CP060784">
    <property type="protein sequence ID" value="QNP53237.1"/>
    <property type="molecule type" value="Genomic_DNA"/>
</dbReference>
<comment type="similarity">
    <text evidence="1">Belongs to the HAD-like hydrolase superfamily. S-2-haloalkanoic acid dehalogenase family.</text>
</comment>
<evidence type="ECO:0000256" key="1">
    <source>
        <dbReference type="ARBA" id="ARBA00008106"/>
    </source>
</evidence>
<dbReference type="GO" id="GO:0019120">
    <property type="term" value="F:hydrolase activity, acting on acid halide bonds, in C-halide compounds"/>
    <property type="evidence" value="ECO:0007669"/>
    <property type="project" value="InterPro"/>
</dbReference>
<dbReference type="InterPro" id="IPR023198">
    <property type="entry name" value="PGP-like_dom2"/>
</dbReference>
<dbReference type="AlphaFoldDB" id="A0A7H0GY71"/>
<dbReference type="SFLD" id="SFLDG01129">
    <property type="entry name" value="C1.5:_HAD__Beta-PGM__Phosphata"/>
    <property type="match status" value="1"/>
</dbReference>
<dbReference type="InterPro" id="IPR051540">
    <property type="entry name" value="S-2-haloacid_dehalogenase"/>
</dbReference>
<dbReference type="InterPro" id="IPR023214">
    <property type="entry name" value="HAD_sf"/>
</dbReference>
<dbReference type="KEGG" id="hqi:H9L05_06295"/>
<dbReference type="PANTHER" id="PTHR43316:SF3">
    <property type="entry name" value="HALOACID DEHALOGENASE, TYPE II (AFU_ORTHOLOGUE AFUA_2G07750)-RELATED"/>
    <property type="match status" value="1"/>
</dbReference>
<dbReference type="Gene3D" id="1.10.150.240">
    <property type="entry name" value="Putative phosphatase, domain 2"/>
    <property type="match status" value="1"/>
</dbReference>
<evidence type="ECO:0000256" key="2">
    <source>
        <dbReference type="ARBA" id="ARBA00022801"/>
    </source>
</evidence>
<dbReference type="NCBIfam" id="TIGR01493">
    <property type="entry name" value="HAD-SF-IA-v2"/>
    <property type="match status" value="1"/>
</dbReference>
<evidence type="ECO:0000313" key="4">
    <source>
        <dbReference type="Proteomes" id="UP000516093"/>
    </source>
</evidence>
<dbReference type="NCBIfam" id="TIGR01428">
    <property type="entry name" value="HAD_type_II"/>
    <property type="match status" value="1"/>
</dbReference>
<evidence type="ECO:0000313" key="3">
    <source>
        <dbReference type="EMBL" id="QNP53237.1"/>
    </source>
</evidence>
<dbReference type="Pfam" id="PF00702">
    <property type="entry name" value="Hydrolase"/>
    <property type="match status" value="1"/>
</dbReference>
<dbReference type="PANTHER" id="PTHR43316">
    <property type="entry name" value="HYDROLASE, HALOACID DELAHOGENASE-RELATED"/>
    <property type="match status" value="1"/>
</dbReference>
<dbReference type="InterPro" id="IPR036412">
    <property type="entry name" value="HAD-like_sf"/>
</dbReference>
<name>A0A7H0GY71_9BACT</name>